<dbReference type="PANTHER" id="PTHR48156:SF1">
    <property type="entry name" value="TRANSMEMBRANE PROTEIN"/>
    <property type="match status" value="1"/>
</dbReference>
<comment type="caution">
    <text evidence="1">The sequence shown here is derived from an EMBL/GenBank/DDBJ whole genome shotgun (WGS) entry which is preliminary data.</text>
</comment>
<dbReference type="EMBL" id="JAYWIO010000008">
    <property type="protein sequence ID" value="KAK7244449.1"/>
    <property type="molecule type" value="Genomic_DNA"/>
</dbReference>
<accession>A0AAN9E1E0</accession>
<protein>
    <submittedName>
        <fullName evidence="1">Uncharacterized protein</fullName>
    </submittedName>
</protein>
<evidence type="ECO:0000313" key="1">
    <source>
        <dbReference type="EMBL" id="KAK7244449.1"/>
    </source>
</evidence>
<organism evidence="1 2">
    <name type="scientific">Crotalaria pallida</name>
    <name type="common">Smooth rattlebox</name>
    <name type="synonym">Crotalaria striata</name>
    <dbReference type="NCBI Taxonomy" id="3830"/>
    <lineage>
        <taxon>Eukaryota</taxon>
        <taxon>Viridiplantae</taxon>
        <taxon>Streptophyta</taxon>
        <taxon>Embryophyta</taxon>
        <taxon>Tracheophyta</taxon>
        <taxon>Spermatophyta</taxon>
        <taxon>Magnoliopsida</taxon>
        <taxon>eudicotyledons</taxon>
        <taxon>Gunneridae</taxon>
        <taxon>Pentapetalae</taxon>
        <taxon>rosids</taxon>
        <taxon>fabids</taxon>
        <taxon>Fabales</taxon>
        <taxon>Fabaceae</taxon>
        <taxon>Papilionoideae</taxon>
        <taxon>50 kb inversion clade</taxon>
        <taxon>genistoids sensu lato</taxon>
        <taxon>core genistoids</taxon>
        <taxon>Crotalarieae</taxon>
        <taxon>Crotalaria</taxon>
    </lineage>
</organism>
<evidence type="ECO:0000313" key="2">
    <source>
        <dbReference type="Proteomes" id="UP001372338"/>
    </source>
</evidence>
<proteinExistence type="predicted"/>
<reference evidence="1 2" key="1">
    <citation type="submission" date="2024-01" db="EMBL/GenBank/DDBJ databases">
        <title>The genomes of 5 underutilized Papilionoideae crops provide insights into root nodulation and disease resistanc.</title>
        <authorList>
            <person name="Yuan L."/>
        </authorList>
    </citation>
    <scope>NUCLEOTIDE SEQUENCE [LARGE SCALE GENOMIC DNA]</scope>
    <source>
        <strain evidence="1">ZHUSHIDOU_FW_LH</strain>
        <tissue evidence="1">Leaf</tissue>
    </source>
</reference>
<keyword evidence="2" id="KW-1185">Reference proteome</keyword>
<name>A0AAN9E1E0_CROPI</name>
<gene>
    <name evidence="1" type="ORF">RIF29_39271</name>
</gene>
<dbReference type="Proteomes" id="UP001372338">
    <property type="component" value="Unassembled WGS sequence"/>
</dbReference>
<dbReference type="AlphaFoldDB" id="A0AAN9E1E0"/>
<dbReference type="PANTHER" id="PTHR48156">
    <property type="entry name" value="TRANSMEMBRANE PROTEIN"/>
    <property type="match status" value="1"/>
</dbReference>
<sequence length="145" mass="15909">MAMAVEVAIWVARMVWVGLSGWISSCLTVADEVASSLRSGDLGPFHFSSHDFVMTSLFAPKSNHLVLRLLSAGSLISSLLNMTIIVHHVDRSNEHRLQDDSLAIETQDLTEAFEIDFTMQILDQLDHDMTVVCVAVVSSNNAVIP</sequence>